<dbReference type="OrthoDB" id="3295813at2"/>
<accession>A0A4V6WQS6</accession>
<organism evidence="1 2">
    <name type="scientific">Polyangium fumosum</name>
    <dbReference type="NCBI Taxonomy" id="889272"/>
    <lineage>
        <taxon>Bacteria</taxon>
        <taxon>Pseudomonadati</taxon>
        <taxon>Myxococcota</taxon>
        <taxon>Polyangia</taxon>
        <taxon>Polyangiales</taxon>
        <taxon>Polyangiaceae</taxon>
        <taxon>Polyangium</taxon>
    </lineage>
</organism>
<dbReference type="RefSeq" id="WP_136929581.1">
    <property type="nucleotide sequence ID" value="NZ_SSMQ01000012.1"/>
</dbReference>
<sequence>MPRPFCFTLPYARFSPAHALASLEEAMAFFPDARIARAIVDMEQEAPQGLDVDIELGPSLLPESAGEELRIGTLSVRFDGQAVSLVIDPRDSSAVLPAIFAIAETMLASVRDLAAVAAGEDVEEEETTEADVDPWSKPASFDDLARRARHMFSLDGRGETAFGVTVAWQKPVGRTQGLLAHAHTPRFEEESGGEGTWVTLESPVCPKNRLTPEEALRRSRSLDVGALCERAEHYTIVARYPLRALDRARFVAIAMAIAEQADRLEAMLTGGKDEL</sequence>
<keyword evidence="2" id="KW-1185">Reference proteome</keyword>
<dbReference type="AlphaFoldDB" id="A0A4V6WQS6"/>
<comment type="caution">
    <text evidence="1">The sequence shown here is derived from an EMBL/GenBank/DDBJ whole genome shotgun (WGS) entry which is preliminary data.</text>
</comment>
<reference evidence="1 2" key="1">
    <citation type="submission" date="2019-04" db="EMBL/GenBank/DDBJ databases">
        <authorList>
            <person name="Li Y."/>
            <person name="Wang J."/>
        </authorList>
    </citation>
    <scope>NUCLEOTIDE SEQUENCE [LARGE SCALE GENOMIC DNA]</scope>
    <source>
        <strain evidence="1 2">DSM 14668</strain>
    </source>
</reference>
<name>A0A4V6WQS6_9BACT</name>
<gene>
    <name evidence="1" type="ORF">E8A74_14490</name>
</gene>
<protein>
    <submittedName>
        <fullName evidence="1">Uncharacterized protein</fullName>
    </submittedName>
</protein>
<evidence type="ECO:0000313" key="2">
    <source>
        <dbReference type="Proteomes" id="UP000309215"/>
    </source>
</evidence>
<dbReference type="Proteomes" id="UP000309215">
    <property type="component" value="Unassembled WGS sequence"/>
</dbReference>
<proteinExistence type="predicted"/>
<dbReference type="EMBL" id="SSMQ01000012">
    <property type="protein sequence ID" value="TKD08984.1"/>
    <property type="molecule type" value="Genomic_DNA"/>
</dbReference>
<evidence type="ECO:0000313" key="1">
    <source>
        <dbReference type="EMBL" id="TKD08984.1"/>
    </source>
</evidence>